<evidence type="ECO:0000313" key="1">
    <source>
        <dbReference type="EMBL" id="MEX5728940.1"/>
    </source>
</evidence>
<organism evidence="1 2">
    <name type="scientific">Rhodovulum iodosum</name>
    <dbReference type="NCBI Taxonomy" id="68291"/>
    <lineage>
        <taxon>Bacteria</taxon>
        <taxon>Pseudomonadati</taxon>
        <taxon>Pseudomonadota</taxon>
        <taxon>Alphaproteobacteria</taxon>
        <taxon>Rhodobacterales</taxon>
        <taxon>Paracoccaceae</taxon>
        <taxon>Rhodovulum</taxon>
    </lineage>
</organism>
<sequence length="223" mass="23488">MDREKSATAQICAFRRKGLMQDFATLATVEAYWEGVRGGRPCPPPRAAIDPRGLEGALSGAFLVERIAPGQARLRIAGRDLAAMMGMDTRGMPLSALFLPEARARLEGVLELLFDGPARLEVALAAPGAAGAPRLKARMLLLPLCDREGHVSRALGALELAGDVGRAPPRRMAIAGCHSRPLDAAAPFPGLAEGRAGFAPAPRLRGRPRLVLVRSANPPRGAG</sequence>
<gene>
    <name evidence="1" type="ORF">Ga0609869_002293</name>
</gene>
<keyword evidence="2" id="KW-1185">Reference proteome</keyword>
<dbReference type="Proteomes" id="UP001560019">
    <property type="component" value="Unassembled WGS sequence"/>
</dbReference>
<name>A0ABV3XUD2_9RHOB</name>
<evidence type="ECO:0000313" key="2">
    <source>
        <dbReference type="Proteomes" id="UP001560019"/>
    </source>
</evidence>
<proteinExistence type="predicted"/>
<evidence type="ECO:0008006" key="3">
    <source>
        <dbReference type="Google" id="ProtNLM"/>
    </source>
</evidence>
<dbReference type="EMBL" id="JBEHHI010000002">
    <property type="protein sequence ID" value="MEX5728940.1"/>
    <property type="molecule type" value="Genomic_DNA"/>
</dbReference>
<comment type="caution">
    <text evidence="1">The sequence shown here is derived from an EMBL/GenBank/DDBJ whole genome shotgun (WGS) entry which is preliminary data.</text>
</comment>
<reference evidence="1 2" key="1">
    <citation type="submission" date="2024-06" db="EMBL/GenBank/DDBJ databases">
        <title>Genome of Rhodovulum iodosum, a marine photoferrotroph.</title>
        <authorList>
            <person name="Bianchini G."/>
            <person name="Nikeleit V."/>
            <person name="Kappler A."/>
            <person name="Bryce C."/>
            <person name="Sanchez-Baracaldo P."/>
        </authorList>
    </citation>
    <scope>NUCLEOTIDE SEQUENCE [LARGE SCALE GENOMIC DNA]</scope>
    <source>
        <strain evidence="1 2">UT/N1</strain>
    </source>
</reference>
<dbReference type="Pfam" id="PF07310">
    <property type="entry name" value="PAS_5"/>
    <property type="match status" value="1"/>
</dbReference>
<accession>A0ABV3XUD2</accession>
<protein>
    <recommendedName>
        <fullName evidence="3">PAS domain-containing protein</fullName>
    </recommendedName>
</protein>
<dbReference type="InterPro" id="IPR009922">
    <property type="entry name" value="DUF1457"/>
</dbReference>
<dbReference type="RefSeq" id="WP_125404090.1">
    <property type="nucleotide sequence ID" value="NZ_JBEHHI010000002.1"/>
</dbReference>